<feature type="region of interest" description="Disordered" evidence="8">
    <location>
        <begin position="181"/>
        <end position="224"/>
    </location>
</feature>
<feature type="compositionally biased region" description="Low complexity" evidence="8">
    <location>
        <begin position="181"/>
        <end position="207"/>
    </location>
</feature>
<dbReference type="SMART" id="SM00066">
    <property type="entry name" value="GAL4"/>
    <property type="match status" value="1"/>
</dbReference>
<evidence type="ECO:0000256" key="3">
    <source>
        <dbReference type="ARBA" id="ARBA00022833"/>
    </source>
</evidence>
<comment type="subcellular location">
    <subcellularLocation>
        <location evidence="1">Nucleus</location>
    </subcellularLocation>
</comment>
<dbReference type="Proteomes" id="UP001610432">
    <property type="component" value="Unassembled WGS sequence"/>
</dbReference>
<keyword evidence="3" id="KW-0862">Zinc</keyword>
<dbReference type="InterPro" id="IPR036864">
    <property type="entry name" value="Zn2-C6_fun-type_DNA-bd_sf"/>
</dbReference>
<dbReference type="PANTHER" id="PTHR47782">
    <property type="entry name" value="ZN(II)2CYS6 TRANSCRIPTION FACTOR (EUROFUNG)-RELATED"/>
    <property type="match status" value="1"/>
</dbReference>
<accession>A0ABR4M7R7</accession>
<feature type="region of interest" description="Disordered" evidence="8">
    <location>
        <begin position="1"/>
        <end position="29"/>
    </location>
</feature>
<evidence type="ECO:0000256" key="8">
    <source>
        <dbReference type="SAM" id="MobiDB-lite"/>
    </source>
</evidence>
<dbReference type="SMART" id="SM00906">
    <property type="entry name" value="Fungal_trans"/>
    <property type="match status" value="1"/>
</dbReference>
<feature type="region of interest" description="Disordered" evidence="8">
    <location>
        <begin position="107"/>
        <end position="130"/>
    </location>
</feature>
<feature type="compositionally biased region" description="Polar residues" evidence="8">
    <location>
        <begin position="456"/>
        <end position="465"/>
    </location>
</feature>
<keyword evidence="5" id="KW-0238">DNA-binding</keyword>
<dbReference type="CDD" id="cd12148">
    <property type="entry name" value="fungal_TF_MHR"/>
    <property type="match status" value="1"/>
</dbReference>
<gene>
    <name evidence="10" type="ORF">BJX67DRAFT_340044</name>
</gene>
<feature type="compositionally biased region" description="Basic and acidic residues" evidence="8">
    <location>
        <begin position="214"/>
        <end position="224"/>
    </location>
</feature>
<keyword evidence="2" id="KW-0479">Metal-binding</keyword>
<proteinExistence type="predicted"/>
<evidence type="ECO:0000256" key="7">
    <source>
        <dbReference type="ARBA" id="ARBA00023242"/>
    </source>
</evidence>
<dbReference type="SUPFAM" id="SSF57701">
    <property type="entry name" value="Zn2/Cys6 DNA-binding domain"/>
    <property type="match status" value="1"/>
</dbReference>
<feature type="compositionally biased region" description="Polar residues" evidence="8">
    <location>
        <begin position="1"/>
        <end position="15"/>
    </location>
</feature>
<organism evidence="10 11">
    <name type="scientific">Aspergillus lucknowensis</name>
    <dbReference type="NCBI Taxonomy" id="176173"/>
    <lineage>
        <taxon>Eukaryota</taxon>
        <taxon>Fungi</taxon>
        <taxon>Dikarya</taxon>
        <taxon>Ascomycota</taxon>
        <taxon>Pezizomycotina</taxon>
        <taxon>Eurotiomycetes</taxon>
        <taxon>Eurotiomycetidae</taxon>
        <taxon>Eurotiales</taxon>
        <taxon>Aspergillaceae</taxon>
        <taxon>Aspergillus</taxon>
        <taxon>Aspergillus subgen. Nidulantes</taxon>
    </lineage>
</organism>
<dbReference type="Pfam" id="PF00172">
    <property type="entry name" value="Zn_clus"/>
    <property type="match status" value="1"/>
</dbReference>
<protein>
    <submittedName>
        <fullName evidence="10">Fungal-specific transcription factor domain-containing protein</fullName>
    </submittedName>
</protein>
<dbReference type="PROSITE" id="PS50048">
    <property type="entry name" value="ZN2_CY6_FUNGAL_2"/>
    <property type="match status" value="1"/>
</dbReference>
<evidence type="ECO:0000256" key="6">
    <source>
        <dbReference type="ARBA" id="ARBA00023163"/>
    </source>
</evidence>
<dbReference type="InterPro" id="IPR001138">
    <property type="entry name" value="Zn2Cys6_DnaBD"/>
</dbReference>
<feature type="compositionally biased region" description="Polar residues" evidence="8">
    <location>
        <begin position="724"/>
        <end position="739"/>
    </location>
</feature>
<dbReference type="PANTHER" id="PTHR47782:SF12">
    <property type="entry name" value="ZN(II)2CYS6 TRANSCRIPTION FACTOR (EUROFUNG)"/>
    <property type="match status" value="1"/>
</dbReference>
<dbReference type="EMBL" id="JBFXLQ010000001">
    <property type="protein sequence ID" value="KAL2872658.1"/>
    <property type="molecule type" value="Genomic_DNA"/>
</dbReference>
<evidence type="ECO:0000256" key="5">
    <source>
        <dbReference type="ARBA" id="ARBA00023125"/>
    </source>
</evidence>
<feature type="compositionally biased region" description="Low complexity" evidence="8">
    <location>
        <begin position="690"/>
        <end position="703"/>
    </location>
</feature>
<feature type="compositionally biased region" description="Pro residues" evidence="8">
    <location>
        <begin position="439"/>
        <end position="449"/>
    </location>
</feature>
<evidence type="ECO:0000313" key="10">
    <source>
        <dbReference type="EMBL" id="KAL2872658.1"/>
    </source>
</evidence>
<sequence length="810" mass="89314">MMDLSKLSSPQTGAPSPNRDYNPRKRGRTACSRCKSRKQKCDNEYPVCSNCLKVGADCDKASVRQENGAQSEYTRALEERIAYLETQLESRTASSWAGSHAVHPVAAFRPPRDQETRQPGSGVGHGLGNGIDRNTVGELVGFLAINSSEAPAYIGSSSGLSLAANLGEMVQATVWNQVLSPSPNQPSLSSAGKGDGSASSGSGISGLPPQPSPSDKRTGLDRSRTLRMDELLAKSTEPPNDEMGGRILHAYLTRLHIRYPFLDRKELWRLHEDRWRLAKTKREELTQSERFGIFKLYLTYAIGATTMQLSEKYNYVPPERFYMTALQQVPAMCETRSVENVEAMTLLVVYHLRSSSSQGVWYIIGLAMRTAIDLGLHRKANEINLDPMMAQMRRRLFWTVYYLERVVSMSLGRPFSIADRHIDLPLPVDIDDDVRDPSLLPPPSPPQSPASPSGSTNNPDSTTKNSHRITTLTFAIYLIKLRRIDSRIQHKIYRADRPLHSIRSKMNTLFLELEEWKASALQRFAGPDLDYPMLHYNRALRLLIQPFLPSLPLTDPYFHICLRAAGDICQTHKRLHQTLEYGHSFLAVQTVFMAGITLLYALWTHSDQVWSVRISNDIRACSTVLFVMGERATWVKKYRDAFELLVNAAMEKLQGSEAAKTAGMAELMTAQQLGVDIGVGVGQGVGFGTTTTTTTTTTPTGPGHSYGPNPAPDSSFPLPEYPLTTANPHATGVTPSLSQGRGAGTGAGPVLGASFDAGSQDHGVRMALQLAPWIDLEEGNGPFWVPDFETLENFSGELWSCGGPGPFYPL</sequence>
<dbReference type="PROSITE" id="PS00463">
    <property type="entry name" value="ZN2_CY6_FUNGAL_1"/>
    <property type="match status" value="1"/>
</dbReference>
<dbReference type="Pfam" id="PF04082">
    <property type="entry name" value="Fungal_trans"/>
    <property type="match status" value="1"/>
</dbReference>
<feature type="region of interest" description="Disordered" evidence="8">
    <location>
        <begin position="435"/>
        <end position="465"/>
    </location>
</feature>
<reference evidence="10 11" key="1">
    <citation type="submission" date="2024-07" db="EMBL/GenBank/DDBJ databases">
        <title>Section-level genome sequencing and comparative genomics of Aspergillus sections Usti and Cavernicolus.</title>
        <authorList>
            <consortium name="Lawrence Berkeley National Laboratory"/>
            <person name="Nybo J.L."/>
            <person name="Vesth T.C."/>
            <person name="Theobald S."/>
            <person name="Frisvad J.C."/>
            <person name="Larsen T.O."/>
            <person name="Kjaerboelling I."/>
            <person name="Rothschild-Mancinelli K."/>
            <person name="Lyhne E.K."/>
            <person name="Kogle M.E."/>
            <person name="Barry K."/>
            <person name="Clum A."/>
            <person name="Na H."/>
            <person name="Ledsgaard L."/>
            <person name="Lin J."/>
            <person name="Lipzen A."/>
            <person name="Kuo A."/>
            <person name="Riley R."/>
            <person name="Mondo S."/>
            <person name="Labutti K."/>
            <person name="Haridas S."/>
            <person name="Pangalinan J."/>
            <person name="Salamov A.A."/>
            <person name="Simmons B.A."/>
            <person name="Magnuson J.K."/>
            <person name="Chen J."/>
            <person name="Drula E."/>
            <person name="Henrissat B."/>
            <person name="Wiebenga A."/>
            <person name="Lubbers R.J."/>
            <person name="Gomes A.C."/>
            <person name="Macurrencykelacurrency M.R."/>
            <person name="Stajich J."/>
            <person name="Grigoriev I.V."/>
            <person name="Mortensen U.H."/>
            <person name="De Vries R.P."/>
            <person name="Baker S.E."/>
            <person name="Andersen M.R."/>
        </authorList>
    </citation>
    <scope>NUCLEOTIDE SEQUENCE [LARGE SCALE GENOMIC DNA]</scope>
    <source>
        <strain evidence="10 11">CBS 449.75</strain>
    </source>
</reference>
<name>A0ABR4M7R7_9EURO</name>
<keyword evidence="6" id="KW-0804">Transcription</keyword>
<feature type="domain" description="Zn(2)-C6 fungal-type" evidence="9">
    <location>
        <begin position="30"/>
        <end position="58"/>
    </location>
</feature>
<keyword evidence="7" id="KW-0539">Nucleus</keyword>
<dbReference type="InterPro" id="IPR052202">
    <property type="entry name" value="Yeast_MetPath_Reg"/>
</dbReference>
<evidence type="ECO:0000259" key="9">
    <source>
        <dbReference type="PROSITE" id="PS50048"/>
    </source>
</evidence>
<dbReference type="InterPro" id="IPR007219">
    <property type="entry name" value="XnlR_reg_dom"/>
</dbReference>
<keyword evidence="4" id="KW-0805">Transcription regulation</keyword>
<evidence type="ECO:0000313" key="11">
    <source>
        <dbReference type="Proteomes" id="UP001610432"/>
    </source>
</evidence>
<dbReference type="RefSeq" id="XP_070891636.1">
    <property type="nucleotide sequence ID" value="XM_071027742.1"/>
</dbReference>
<feature type="region of interest" description="Disordered" evidence="8">
    <location>
        <begin position="690"/>
        <end position="741"/>
    </location>
</feature>
<dbReference type="Gene3D" id="4.10.240.10">
    <property type="entry name" value="Zn(2)-C6 fungal-type DNA-binding domain"/>
    <property type="match status" value="1"/>
</dbReference>
<evidence type="ECO:0000256" key="1">
    <source>
        <dbReference type="ARBA" id="ARBA00004123"/>
    </source>
</evidence>
<comment type="caution">
    <text evidence="10">The sequence shown here is derived from an EMBL/GenBank/DDBJ whole genome shotgun (WGS) entry which is preliminary data.</text>
</comment>
<evidence type="ECO:0000256" key="2">
    <source>
        <dbReference type="ARBA" id="ARBA00022723"/>
    </source>
</evidence>
<evidence type="ECO:0000256" key="4">
    <source>
        <dbReference type="ARBA" id="ARBA00023015"/>
    </source>
</evidence>
<keyword evidence="11" id="KW-1185">Reference proteome</keyword>
<dbReference type="CDD" id="cd00067">
    <property type="entry name" value="GAL4"/>
    <property type="match status" value="1"/>
</dbReference>
<dbReference type="GeneID" id="98142814"/>